<evidence type="ECO:0000259" key="1">
    <source>
        <dbReference type="Pfam" id="PF12697"/>
    </source>
</evidence>
<dbReference type="PROSITE" id="PS51257">
    <property type="entry name" value="PROKAR_LIPOPROTEIN"/>
    <property type="match status" value="1"/>
</dbReference>
<keyword evidence="3" id="KW-1185">Reference proteome</keyword>
<dbReference type="PANTHER" id="PTHR43194:SF2">
    <property type="entry name" value="PEROXISOMAL MEMBRANE PROTEIN LPX1"/>
    <property type="match status" value="1"/>
</dbReference>
<dbReference type="Proteomes" id="UP001501757">
    <property type="component" value="Unassembled WGS sequence"/>
</dbReference>
<accession>A0ABP3H6C7</accession>
<dbReference type="InterPro" id="IPR029058">
    <property type="entry name" value="AB_hydrolase_fold"/>
</dbReference>
<sequence length="261" mass="28324">MGYRLLSILIGCVLVVSCVSPVDKLIGPQTDIRGVGTPIVILEAGAGDGASAWEPLRSKLAEHSQVFSYDRSRNTDASMHRSGKQVAVALQARLQEQGLKPPYVLVGHSIGGPFVLSFAMLYPDQVAGIVLVDGRPPGFRKACEEMGGNMCEMPTWAKTLADGWVVAEVNGMEQTYADLGDLSAVPNVPVVVMSATKGPLFANDGFRDAWQKQQREQAEAFLQGKLMLIPDTGHYIHHEQTALVETVVLDLIANWRRANNQ</sequence>
<feature type="domain" description="AB hydrolase-1" evidence="1">
    <location>
        <begin position="44"/>
        <end position="241"/>
    </location>
</feature>
<keyword evidence="2" id="KW-0378">Hydrolase</keyword>
<dbReference type="EMBL" id="BAAAEI010000017">
    <property type="protein sequence ID" value="GAA0363237.1"/>
    <property type="molecule type" value="Genomic_DNA"/>
</dbReference>
<evidence type="ECO:0000313" key="3">
    <source>
        <dbReference type="Proteomes" id="UP001501757"/>
    </source>
</evidence>
<gene>
    <name evidence="2" type="ORF">GCM10009092_29510</name>
</gene>
<dbReference type="RefSeq" id="WP_343845938.1">
    <property type="nucleotide sequence ID" value="NZ_BAAAEI010000017.1"/>
</dbReference>
<reference evidence="3" key="1">
    <citation type="journal article" date="2019" name="Int. J. Syst. Evol. Microbiol.">
        <title>The Global Catalogue of Microorganisms (GCM) 10K type strain sequencing project: providing services to taxonomists for standard genome sequencing and annotation.</title>
        <authorList>
            <consortium name="The Broad Institute Genomics Platform"/>
            <consortium name="The Broad Institute Genome Sequencing Center for Infectious Disease"/>
            <person name="Wu L."/>
            <person name="Ma J."/>
        </authorList>
    </citation>
    <scope>NUCLEOTIDE SEQUENCE [LARGE SCALE GENOMIC DNA]</scope>
    <source>
        <strain evidence="3">JCM 13378</strain>
    </source>
</reference>
<dbReference type="GO" id="GO:0016787">
    <property type="term" value="F:hydrolase activity"/>
    <property type="evidence" value="ECO:0007669"/>
    <property type="project" value="UniProtKB-KW"/>
</dbReference>
<organism evidence="2 3">
    <name type="scientific">Bowmanella denitrificans</name>
    <dbReference type="NCBI Taxonomy" id="366582"/>
    <lineage>
        <taxon>Bacteria</taxon>
        <taxon>Pseudomonadati</taxon>
        <taxon>Pseudomonadota</taxon>
        <taxon>Gammaproteobacteria</taxon>
        <taxon>Alteromonadales</taxon>
        <taxon>Alteromonadaceae</taxon>
        <taxon>Bowmanella</taxon>
    </lineage>
</organism>
<dbReference type="SUPFAM" id="SSF53474">
    <property type="entry name" value="alpha/beta-Hydrolases"/>
    <property type="match status" value="1"/>
</dbReference>
<name>A0ABP3H6C7_9ALTE</name>
<dbReference type="Pfam" id="PF12697">
    <property type="entry name" value="Abhydrolase_6"/>
    <property type="match status" value="1"/>
</dbReference>
<dbReference type="InterPro" id="IPR000073">
    <property type="entry name" value="AB_hydrolase_1"/>
</dbReference>
<dbReference type="PANTHER" id="PTHR43194">
    <property type="entry name" value="HYDROLASE ALPHA/BETA FOLD FAMILY"/>
    <property type="match status" value="1"/>
</dbReference>
<comment type="caution">
    <text evidence="2">The sequence shown here is derived from an EMBL/GenBank/DDBJ whole genome shotgun (WGS) entry which is preliminary data.</text>
</comment>
<evidence type="ECO:0000313" key="2">
    <source>
        <dbReference type="EMBL" id="GAA0363237.1"/>
    </source>
</evidence>
<dbReference type="InterPro" id="IPR050228">
    <property type="entry name" value="Carboxylesterase_BioH"/>
</dbReference>
<proteinExistence type="predicted"/>
<dbReference type="Gene3D" id="3.40.50.1820">
    <property type="entry name" value="alpha/beta hydrolase"/>
    <property type="match status" value="1"/>
</dbReference>
<protein>
    <submittedName>
        <fullName evidence="2">Alpha/beta hydrolase</fullName>
    </submittedName>
</protein>